<evidence type="ECO:0000259" key="7">
    <source>
        <dbReference type="Pfam" id="PF17917"/>
    </source>
</evidence>
<keyword evidence="1" id="KW-0808">Transferase</keyword>
<dbReference type="GO" id="GO:0016787">
    <property type="term" value="F:hydrolase activity"/>
    <property type="evidence" value="ECO:0007669"/>
    <property type="project" value="UniProtKB-KW"/>
</dbReference>
<keyword evidence="6" id="KW-0695">RNA-directed DNA polymerase</keyword>
<organism evidence="8 9">
    <name type="scientific">Cardamine amara subsp. amara</name>
    <dbReference type="NCBI Taxonomy" id="228776"/>
    <lineage>
        <taxon>Eukaryota</taxon>
        <taxon>Viridiplantae</taxon>
        <taxon>Streptophyta</taxon>
        <taxon>Embryophyta</taxon>
        <taxon>Tracheophyta</taxon>
        <taxon>Spermatophyta</taxon>
        <taxon>Magnoliopsida</taxon>
        <taxon>eudicotyledons</taxon>
        <taxon>Gunneridae</taxon>
        <taxon>Pentapetalae</taxon>
        <taxon>rosids</taxon>
        <taxon>malvids</taxon>
        <taxon>Brassicales</taxon>
        <taxon>Brassicaceae</taxon>
        <taxon>Cardamineae</taxon>
        <taxon>Cardamine</taxon>
    </lineage>
</organism>
<dbReference type="PANTHER" id="PTHR34072:SF55">
    <property type="entry name" value="DNA_RNA POLYMERASES SUPERFAMILY PROTEIN"/>
    <property type="match status" value="1"/>
</dbReference>
<protein>
    <recommendedName>
        <fullName evidence="7">Reverse transcriptase RNase H-like domain-containing protein</fullName>
    </recommendedName>
</protein>
<dbReference type="Gene3D" id="3.10.20.370">
    <property type="match status" value="1"/>
</dbReference>
<dbReference type="Proteomes" id="UP001558713">
    <property type="component" value="Unassembled WGS sequence"/>
</dbReference>
<dbReference type="InterPro" id="IPR043502">
    <property type="entry name" value="DNA/RNA_pol_sf"/>
</dbReference>
<evidence type="ECO:0000256" key="2">
    <source>
        <dbReference type="ARBA" id="ARBA00022695"/>
    </source>
</evidence>
<evidence type="ECO:0000256" key="6">
    <source>
        <dbReference type="ARBA" id="ARBA00022918"/>
    </source>
</evidence>
<keyword evidence="9" id="KW-1185">Reference proteome</keyword>
<reference evidence="8 9" key="1">
    <citation type="submission" date="2024-04" db="EMBL/GenBank/DDBJ databases">
        <title>Genome assembly C_amara_ONT_v2.</title>
        <authorList>
            <person name="Yant L."/>
            <person name="Moore C."/>
            <person name="Slenker M."/>
        </authorList>
    </citation>
    <scope>NUCLEOTIDE SEQUENCE [LARGE SCALE GENOMIC DNA]</scope>
    <source>
        <tissue evidence="8">Leaf</tissue>
    </source>
</reference>
<name>A0ABD1C7H6_CARAN</name>
<accession>A0ABD1C7H6</accession>
<evidence type="ECO:0000256" key="1">
    <source>
        <dbReference type="ARBA" id="ARBA00022679"/>
    </source>
</evidence>
<dbReference type="AlphaFoldDB" id="A0ABD1C7H6"/>
<keyword evidence="5" id="KW-0378">Hydrolase</keyword>
<evidence type="ECO:0000313" key="8">
    <source>
        <dbReference type="EMBL" id="KAL1225385.1"/>
    </source>
</evidence>
<feature type="domain" description="Reverse transcriptase RNase H-like" evidence="7">
    <location>
        <begin position="11"/>
        <end position="110"/>
    </location>
</feature>
<proteinExistence type="predicted"/>
<evidence type="ECO:0000256" key="5">
    <source>
        <dbReference type="ARBA" id="ARBA00022801"/>
    </source>
</evidence>
<dbReference type="GO" id="GO:0004519">
    <property type="term" value="F:endonuclease activity"/>
    <property type="evidence" value="ECO:0007669"/>
    <property type="project" value="UniProtKB-KW"/>
</dbReference>
<comment type="caution">
    <text evidence="8">The sequence shown here is derived from an EMBL/GenBank/DDBJ whole genome shotgun (WGS) entry which is preliminary data.</text>
</comment>
<dbReference type="FunFam" id="3.10.20.370:FF:000001">
    <property type="entry name" value="Retrovirus-related Pol polyprotein from transposon 17.6-like protein"/>
    <property type="match status" value="1"/>
</dbReference>
<dbReference type="EMBL" id="JBANAX010000031">
    <property type="protein sequence ID" value="KAL1225385.1"/>
    <property type="molecule type" value="Genomic_DNA"/>
</dbReference>
<keyword evidence="4" id="KW-0255">Endonuclease</keyword>
<dbReference type="CDD" id="cd09274">
    <property type="entry name" value="RNase_HI_RT_Ty3"/>
    <property type="match status" value="1"/>
</dbReference>
<dbReference type="PANTHER" id="PTHR34072">
    <property type="entry name" value="ENZYMATIC POLYPROTEIN-RELATED"/>
    <property type="match status" value="1"/>
</dbReference>
<sequence>MSTTPVLALPDFELPFVVEADASGYGLGVVLMQERRPIAYFSHGLTTKEQLKPVYESELMAIVLSIQKWKHYLLGRIFIVHTDQKSLKFLLEQREVSLDYQNWLTKLLNYDFEILYKPNIDNKAADGLSRMEQPQGSFQSHILMALTVPTTLQLQDIYEEIVNDNKI</sequence>
<keyword evidence="3" id="KW-0540">Nuclease</keyword>
<evidence type="ECO:0000256" key="3">
    <source>
        <dbReference type="ARBA" id="ARBA00022722"/>
    </source>
</evidence>
<dbReference type="InterPro" id="IPR041373">
    <property type="entry name" value="RT_RNaseH"/>
</dbReference>
<keyword evidence="2" id="KW-0548">Nucleotidyltransferase</keyword>
<dbReference type="Pfam" id="PF17917">
    <property type="entry name" value="RT_RNaseH"/>
    <property type="match status" value="1"/>
</dbReference>
<dbReference type="GO" id="GO:0003964">
    <property type="term" value="F:RNA-directed DNA polymerase activity"/>
    <property type="evidence" value="ECO:0007669"/>
    <property type="project" value="UniProtKB-KW"/>
</dbReference>
<gene>
    <name evidence="8" type="ORF">V5N11_009040</name>
</gene>
<evidence type="ECO:0000256" key="4">
    <source>
        <dbReference type="ARBA" id="ARBA00022759"/>
    </source>
</evidence>
<evidence type="ECO:0000313" key="9">
    <source>
        <dbReference type="Proteomes" id="UP001558713"/>
    </source>
</evidence>
<dbReference type="SUPFAM" id="SSF56672">
    <property type="entry name" value="DNA/RNA polymerases"/>
    <property type="match status" value="1"/>
</dbReference>